<dbReference type="Proteomes" id="UP000585050">
    <property type="component" value="Unassembled WGS sequence"/>
</dbReference>
<dbReference type="RefSeq" id="WP_168884517.1">
    <property type="nucleotide sequence ID" value="NZ_JABAIL010000008.1"/>
</dbReference>
<reference evidence="5 6" key="1">
    <citation type="submission" date="2020-04" db="EMBL/GenBank/DDBJ databases">
        <title>Flammeovirga sp. SR4, a novel species isolated from seawater.</title>
        <authorList>
            <person name="Wang X."/>
        </authorList>
    </citation>
    <scope>NUCLEOTIDE SEQUENCE [LARGE SCALE GENOMIC DNA]</scope>
    <source>
        <strain evidence="5 6">SR4</strain>
    </source>
</reference>
<evidence type="ECO:0000313" key="6">
    <source>
        <dbReference type="Proteomes" id="UP000585050"/>
    </source>
</evidence>
<dbReference type="SUPFAM" id="SSF55136">
    <property type="entry name" value="Probable bacterial effector-binding domain"/>
    <property type="match status" value="1"/>
</dbReference>
<evidence type="ECO:0000256" key="1">
    <source>
        <dbReference type="ARBA" id="ARBA00023015"/>
    </source>
</evidence>
<dbReference type="EMBL" id="JABAIL010000008">
    <property type="protein sequence ID" value="NLR93804.1"/>
    <property type="molecule type" value="Genomic_DNA"/>
</dbReference>
<keyword evidence="6" id="KW-1185">Reference proteome</keyword>
<evidence type="ECO:0000259" key="4">
    <source>
        <dbReference type="PROSITE" id="PS01124"/>
    </source>
</evidence>
<dbReference type="PANTHER" id="PTHR40055">
    <property type="entry name" value="TRANSCRIPTIONAL REGULATOR YGIV-RELATED"/>
    <property type="match status" value="1"/>
</dbReference>
<dbReference type="SUPFAM" id="SSF46689">
    <property type="entry name" value="Homeodomain-like"/>
    <property type="match status" value="2"/>
</dbReference>
<dbReference type="GO" id="GO:0043565">
    <property type="term" value="F:sequence-specific DNA binding"/>
    <property type="evidence" value="ECO:0007669"/>
    <property type="project" value="InterPro"/>
</dbReference>
<gene>
    <name evidence="5" type="ORF">HGP29_21565</name>
</gene>
<dbReference type="InterPro" id="IPR018062">
    <property type="entry name" value="HTH_AraC-typ_CS"/>
</dbReference>
<evidence type="ECO:0000256" key="3">
    <source>
        <dbReference type="ARBA" id="ARBA00023163"/>
    </source>
</evidence>
<organism evidence="5 6">
    <name type="scientific">Flammeovirga agarivorans</name>
    <dbReference type="NCBI Taxonomy" id="2726742"/>
    <lineage>
        <taxon>Bacteria</taxon>
        <taxon>Pseudomonadati</taxon>
        <taxon>Bacteroidota</taxon>
        <taxon>Cytophagia</taxon>
        <taxon>Cytophagales</taxon>
        <taxon>Flammeovirgaceae</taxon>
        <taxon>Flammeovirga</taxon>
    </lineage>
</organism>
<dbReference type="Pfam" id="PF12833">
    <property type="entry name" value="HTH_18"/>
    <property type="match status" value="1"/>
</dbReference>
<dbReference type="Pfam" id="PF06445">
    <property type="entry name" value="GyrI-like"/>
    <property type="match status" value="1"/>
</dbReference>
<sequence length="308" mass="36068">MKTNKEKELQEDYRNRINRVFTFIDKNLGNDLSLDKVAEIAYFSPFHFHRIFKLITGETLNEYVKRKRIEKSAADLLHKNISISEIAHHYGFSDASSYSKAFKKYFKESPTAFIKLNHRRHSKIRQVNSKNGQEYPNNEKYLCIINNLRQWITMNTKIEIVELPKMNYAYVSCIGPQNLGNAFQQLIQWATPKGLMHDQVKMMTVYHDSFKITEPNKVRMSASILLQKDETVDGTIALSSFSPQKCIVGHFEISPNEFEKAWTGMFLWMNENGYKKAEQDPFEIYHNNFNEHPEGIAIVDFYIPIEMT</sequence>
<evidence type="ECO:0000256" key="2">
    <source>
        <dbReference type="ARBA" id="ARBA00023125"/>
    </source>
</evidence>
<dbReference type="SMART" id="SM00342">
    <property type="entry name" value="HTH_ARAC"/>
    <property type="match status" value="1"/>
</dbReference>
<comment type="caution">
    <text evidence="5">The sequence shown here is derived from an EMBL/GenBank/DDBJ whole genome shotgun (WGS) entry which is preliminary data.</text>
</comment>
<keyword evidence="3" id="KW-0804">Transcription</keyword>
<dbReference type="InterPro" id="IPR011256">
    <property type="entry name" value="Reg_factor_effector_dom_sf"/>
</dbReference>
<proteinExistence type="predicted"/>
<keyword evidence="1" id="KW-0805">Transcription regulation</keyword>
<name>A0A7X8SP65_9BACT</name>
<keyword evidence="2" id="KW-0238">DNA-binding</keyword>
<dbReference type="AlphaFoldDB" id="A0A7X8SP65"/>
<dbReference type="GO" id="GO:0003700">
    <property type="term" value="F:DNA-binding transcription factor activity"/>
    <property type="evidence" value="ECO:0007669"/>
    <property type="project" value="InterPro"/>
</dbReference>
<dbReference type="Gene3D" id="1.10.10.60">
    <property type="entry name" value="Homeodomain-like"/>
    <property type="match status" value="2"/>
</dbReference>
<dbReference type="Gene3D" id="3.20.80.10">
    <property type="entry name" value="Regulatory factor, effector binding domain"/>
    <property type="match status" value="1"/>
</dbReference>
<evidence type="ECO:0000313" key="5">
    <source>
        <dbReference type="EMBL" id="NLR93804.1"/>
    </source>
</evidence>
<dbReference type="InterPro" id="IPR018060">
    <property type="entry name" value="HTH_AraC"/>
</dbReference>
<dbReference type="PROSITE" id="PS00041">
    <property type="entry name" value="HTH_ARAC_FAMILY_1"/>
    <property type="match status" value="1"/>
</dbReference>
<dbReference type="PROSITE" id="PS01124">
    <property type="entry name" value="HTH_ARAC_FAMILY_2"/>
    <property type="match status" value="1"/>
</dbReference>
<accession>A0A7X8SP65</accession>
<feature type="domain" description="HTH araC/xylS-type" evidence="4">
    <location>
        <begin position="18"/>
        <end position="116"/>
    </location>
</feature>
<dbReference type="InterPro" id="IPR009057">
    <property type="entry name" value="Homeodomain-like_sf"/>
</dbReference>
<dbReference type="InterPro" id="IPR029442">
    <property type="entry name" value="GyrI-like"/>
</dbReference>
<dbReference type="InterPro" id="IPR010499">
    <property type="entry name" value="AraC_E-bd"/>
</dbReference>
<dbReference type="PANTHER" id="PTHR40055:SF1">
    <property type="entry name" value="TRANSCRIPTIONAL REGULATOR YGIV-RELATED"/>
    <property type="match status" value="1"/>
</dbReference>
<dbReference type="SMART" id="SM00871">
    <property type="entry name" value="AraC_E_bind"/>
    <property type="match status" value="1"/>
</dbReference>
<dbReference type="InterPro" id="IPR050908">
    <property type="entry name" value="SmbC-like"/>
</dbReference>
<protein>
    <submittedName>
        <fullName evidence="5">AraC family transcriptional regulator</fullName>
    </submittedName>
</protein>